<evidence type="ECO:0000256" key="3">
    <source>
        <dbReference type="ARBA" id="ARBA00022553"/>
    </source>
</evidence>
<dbReference type="InterPro" id="IPR001789">
    <property type="entry name" value="Sig_transdc_resp-reg_receiver"/>
</dbReference>
<dbReference type="InterPro" id="IPR005467">
    <property type="entry name" value="His_kinase_dom"/>
</dbReference>
<gene>
    <name evidence="9" type="ORF">K7G82_11330</name>
</gene>
<dbReference type="SUPFAM" id="SSF52172">
    <property type="entry name" value="CheY-like"/>
    <property type="match status" value="1"/>
</dbReference>
<dbReference type="PANTHER" id="PTHR43065:SF49">
    <property type="entry name" value="HISTIDINE KINASE"/>
    <property type="match status" value="1"/>
</dbReference>
<dbReference type="Pfam" id="PF05227">
    <property type="entry name" value="CHASE3"/>
    <property type="match status" value="1"/>
</dbReference>
<keyword evidence="6" id="KW-1133">Transmembrane helix</keyword>
<dbReference type="SMART" id="SM00448">
    <property type="entry name" value="REC"/>
    <property type="match status" value="1"/>
</dbReference>
<evidence type="ECO:0000313" key="9">
    <source>
        <dbReference type="EMBL" id="MBY8822888.1"/>
    </source>
</evidence>
<dbReference type="InterPro" id="IPR003661">
    <property type="entry name" value="HisK_dim/P_dom"/>
</dbReference>
<dbReference type="SUPFAM" id="SSF55874">
    <property type="entry name" value="ATPase domain of HSP90 chaperone/DNA topoisomerase II/histidine kinase"/>
    <property type="match status" value="1"/>
</dbReference>
<keyword evidence="6" id="KW-0472">Membrane</keyword>
<evidence type="ECO:0000256" key="1">
    <source>
        <dbReference type="ARBA" id="ARBA00000085"/>
    </source>
</evidence>
<accession>A0ABS7PNS4</accession>
<dbReference type="InterPro" id="IPR007891">
    <property type="entry name" value="CHASE3"/>
</dbReference>
<name>A0ABS7PNS4_9SPHN</name>
<keyword evidence="3 4" id="KW-0597">Phosphoprotein</keyword>
<dbReference type="PRINTS" id="PR00344">
    <property type="entry name" value="BCTRLSENSOR"/>
</dbReference>
<dbReference type="RefSeq" id="WP_222989934.1">
    <property type="nucleotide sequence ID" value="NZ_JAINVV010000004.1"/>
</dbReference>
<sequence length="617" mass="66737">MLGGNRSVRSMSPVLLGFALLVAMVVGSLWVAHEQSQEAVEARRVFTYHAALTETLSALKDGEIGQRGYVLTGDARYLVPYDSGRSRIDPALDDARRHSSDGAAVVARLRPLVERKFAEMQRTIDLVRAGKGGSAVSLVDTDQGIDLMDQIRTIIGVERASARQSIEFGQERVAHRAFMLMLGLVVGLAILLLTLLLWWRSQRTQFAEMRVARDEAQAASAALREQMAARENAENALRQIQKMESIGQLTGGIAHDFNNMLAIVLGSLDLAQRRLANDPARALTSIGHAREGAERAATLTARLLAFSRQQPLAPEPVDANKLVASMSELLRRTLGEQVMVETVLAGGLWRTHADIGQLENAIVNLAVNARDAMPGGGKLTIETANAHLDDAYAAARAEIRAGQYVLICITDTGGGMSAEVMERAFDPFFTTKPIGKGTGLGLSQVFGFVKQSGGHVAIYSEPGEGTTIKLYLPRFFGAAEPAHPPATETEMPMGSVEEVILVVEDEQRVRHFSVDALRELGYTAISAGGAAEALALLDEQPRVALLFTDVVMPEMDGRRLAEAALVKCPDLRILYTTGYTRNAVVHNGRLDAGVNFLAKPYSIAQLARKVRGVLDEA</sequence>
<evidence type="ECO:0000256" key="2">
    <source>
        <dbReference type="ARBA" id="ARBA00012438"/>
    </source>
</evidence>
<dbReference type="PANTHER" id="PTHR43065">
    <property type="entry name" value="SENSOR HISTIDINE KINASE"/>
    <property type="match status" value="1"/>
</dbReference>
<dbReference type="SUPFAM" id="SSF47384">
    <property type="entry name" value="Homodimeric domain of signal transducing histidine kinase"/>
    <property type="match status" value="1"/>
</dbReference>
<reference evidence="9 10" key="1">
    <citation type="submission" date="2021-08" db="EMBL/GenBank/DDBJ databases">
        <authorList>
            <person name="Tuo L."/>
        </authorList>
    </citation>
    <scope>NUCLEOTIDE SEQUENCE [LARGE SCALE GENOMIC DNA]</scope>
    <source>
        <strain evidence="9 10">JCM 31229</strain>
    </source>
</reference>
<evidence type="ECO:0000256" key="4">
    <source>
        <dbReference type="PROSITE-ProRule" id="PRU00169"/>
    </source>
</evidence>
<dbReference type="CDD" id="cd16919">
    <property type="entry name" value="HATPase_CckA-like"/>
    <property type="match status" value="1"/>
</dbReference>
<dbReference type="InterPro" id="IPR036890">
    <property type="entry name" value="HATPase_C_sf"/>
</dbReference>
<dbReference type="Proteomes" id="UP000706039">
    <property type="component" value="Unassembled WGS sequence"/>
</dbReference>
<dbReference type="Pfam" id="PF00072">
    <property type="entry name" value="Response_reg"/>
    <property type="match status" value="1"/>
</dbReference>
<proteinExistence type="predicted"/>
<feature type="transmembrane region" description="Helical" evidence="6">
    <location>
        <begin position="12"/>
        <end position="32"/>
    </location>
</feature>
<dbReference type="InterPro" id="IPR004358">
    <property type="entry name" value="Sig_transdc_His_kin-like_C"/>
</dbReference>
<dbReference type="Gene3D" id="3.30.565.10">
    <property type="entry name" value="Histidine kinase-like ATPase, C-terminal domain"/>
    <property type="match status" value="1"/>
</dbReference>
<dbReference type="CDD" id="cd19410">
    <property type="entry name" value="HK9-like_sensor"/>
    <property type="match status" value="1"/>
</dbReference>
<dbReference type="EMBL" id="JAINVV010000004">
    <property type="protein sequence ID" value="MBY8822888.1"/>
    <property type="molecule type" value="Genomic_DNA"/>
</dbReference>
<evidence type="ECO:0000313" key="10">
    <source>
        <dbReference type="Proteomes" id="UP000706039"/>
    </source>
</evidence>
<feature type="domain" description="Response regulatory" evidence="8">
    <location>
        <begin position="499"/>
        <end position="614"/>
    </location>
</feature>
<dbReference type="Gene3D" id="1.10.287.130">
    <property type="match status" value="1"/>
</dbReference>
<dbReference type="Gene3D" id="3.40.50.2300">
    <property type="match status" value="1"/>
</dbReference>
<organism evidence="9 10">
    <name type="scientific">Sphingomonas colocasiae</name>
    <dbReference type="NCBI Taxonomy" id="1848973"/>
    <lineage>
        <taxon>Bacteria</taxon>
        <taxon>Pseudomonadati</taxon>
        <taxon>Pseudomonadota</taxon>
        <taxon>Alphaproteobacteria</taxon>
        <taxon>Sphingomonadales</taxon>
        <taxon>Sphingomonadaceae</taxon>
        <taxon>Sphingomonas</taxon>
    </lineage>
</organism>
<dbReference type="PROSITE" id="PS50110">
    <property type="entry name" value="RESPONSE_REGULATORY"/>
    <property type="match status" value="1"/>
</dbReference>
<dbReference type="InterPro" id="IPR036097">
    <property type="entry name" value="HisK_dim/P_sf"/>
</dbReference>
<keyword evidence="6" id="KW-0812">Transmembrane</keyword>
<feature type="domain" description="Histidine kinase" evidence="7">
    <location>
        <begin position="252"/>
        <end position="476"/>
    </location>
</feature>
<dbReference type="InterPro" id="IPR003594">
    <property type="entry name" value="HATPase_dom"/>
</dbReference>
<keyword evidence="5" id="KW-0175">Coiled coil</keyword>
<dbReference type="PROSITE" id="PS50109">
    <property type="entry name" value="HIS_KIN"/>
    <property type="match status" value="1"/>
</dbReference>
<comment type="catalytic activity">
    <reaction evidence="1">
        <text>ATP + protein L-histidine = ADP + protein N-phospho-L-histidine.</text>
        <dbReference type="EC" id="2.7.13.3"/>
    </reaction>
</comment>
<feature type="transmembrane region" description="Helical" evidence="6">
    <location>
        <begin position="177"/>
        <end position="199"/>
    </location>
</feature>
<dbReference type="InterPro" id="IPR011006">
    <property type="entry name" value="CheY-like_superfamily"/>
</dbReference>
<comment type="caution">
    <text evidence="9">The sequence shown here is derived from an EMBL/GenBank/DDBJ whole genome shotgun (WGS) entry which is preliminary data.</text>
</comment>
<evidence type="ECO:0000259" key="7">
    <source>
        <dbReference type="PROSITE" id="PS50109"/>
    </source>
</evidence>
<evidence type="ECO:0000259" key="8">
    <source>
        <dbReference type="PROSITE" id="PS50110"/>
    </source>
</evidence>
<dbReference type="CDD" id="cd00082">
    <property type="entry name" value="HisKA"/>
    <property type="match status" value="1"/>
</dbReference>
<evidence type="ECO:0000256" key="5">
    <source>
        <dbReference type="SAM" id="Coils"/>
    </source>
</evidence>
<dbReference type="SMART" id="SM00388">
    <property type="entry name" value="HisKA"/>
    <property type="match status" value="1"/>
</dbReference>
<dbReference type="Pfam" id="PF02518">
    <property type="entry name" value="HATPase_c"/>
    <property type="match status" value="1"/>
</dbReference>
<feature type="coiled-coil region" evidence="5">
    <location>
        <begin position="213"/>
        <end position="246"/>
    </location>
</feature>
<protein>
    <recommendedName>
        <fullName evidence="2">histidine kinase</fullName>
        <ecNumber evidence="2">2.7.13.3</ecNumber>
    </recommendedName>
</protein>
<evidence type="ECO:0000256" key="6">
    <source>
        <dbReference type="SAM" id="Phobius"/>
    </source>
</evidence>
<feature type="modified residue" description="4-aspartylphosphate" evidence="4">
    <location>
        <position position="549"/>
    </location>
</feature>
<dbReference type="EC" id="2.7.13.3" evidence="2"/>
<keyword evidence="10" id="KW-1185">Reference proteome</keyword>
<dbReference type="SMART" id="SM00387">
    <property type="entry name" value="HATPase_c"/>
    <property type="match status" value="1"/>
</dbReference>